<evidence type="ECO:0000256" key="2">
    <source>
        <dbReference type="SAM" id="Phobius"/>
    </source>
</evidence>
<keyword evidence="5" id="KW-1185">Reference proteome</keyword>
<dbReference type="Proteomes" id="UP001159427">
    <property type="component" value="Unassembled WGS sequence"/>
</dbReference>
<evidence type="ECO:0000313" key="4">
    <source>
        <dbReference type="EMBL" id="CAH3170811.1"/>
    </source>
</evidence>
<keyword evidence="2" id="KW-0812">Transmembrane</keyword>
<evidence type="ECO:0000313" key="5">
    <source>
        <dbReference type="Proteomes" id="UP001159427"/>
    </source>
</evidence>
<dbReference type="EMBL" id="CALNXI010001500">
    <property type="protein sequence ID" value="CAH3170811.1"/>
    <property type="molecule type" value="Genomic_DNA"/>
</dbReference>
<feature type="region of interest" description="Disordered" evidence="1">
    <location>
        <begin position="291"/>
        <end position="331"/>
    </location>
</feature>
<protein>
    <submittedName>
        <fullName evidence="4">Uncharacterized protein</fullName>
    </submittedName>
</protein>
<proteinExistence type="predicted"/>
<feature type="transmembrane region" description="Helical" evidence="2">
    <location>
        <begin position="338"/>
        <end position="358"/>
    </location>
</feature>
<keyword evidence="2" id="KW-1133">Transmembrane helix</keyword>
<gene>
    <name evidence="4" type="ORF">PEVE_00007559</name>
</gene>
<keyword evidence="2" id="KW-0472">Membrane</keyword>
<feature type="signal peptide" evidence="3">
    <location>
        <begin position="1"/>
        <end position="24"/>
    </location>
</feature>
<feature type="compositionally biased region" description="Gly residues" evidence="1">
    <location>
        <begin position="296"/>
        <end position="327"/>
    </location>
</feature>
<name>A0ABN8QVY6_9CNID</name>
<feature type="chain" id="PRO_5045430656" evidence="3">
    <location>
        <begin position="25"/>
        <end position="359"/>
    </location>
</feature>
<dbReference type="PROSITE" id="PS51257">
    <property type="entry name" value="PROKAR_LIPOPROTEIN"/>
    <property type="match status" value="1"/>
</dbReference>
<accession>A0ABN8QVY6</accession>
<keyword evidence="3" id="KW-0732">Signal</keyword>
<sequence length="359" mass="38544">MEYLRKVLLVTVFALFHLVASCVCGDETITGGNVQCKILGQSGKIRLVYIGNDTEGNFSDSNDNQLTFEVDSIYERDAQGNEVGKTGPKKHSLNSLASQEFNFTKVDNVSYYQGIKVINVNLTAYLDGPQATLDVMVFLFLEDGNVTFGNESFAVFKGTLKFNIKIKDWEFCDPGLSNCRKGQTNEEGAFIDITLAVKSRGTPTKLSKEDRDKSKKKPVCYKDMDCPETYDMGGGSEVLINKEILLDDDPVDMPNPFPKYETQGSKKLFIFRIPRFNNTVLIDPTANMDGVAGEPTIGGDGGGNGDGGNGSGGNGGGGNGGGDGGESTTGPPNGSAPMLLLNVFALVFPLLAAIALFVF</sequence>
<evidence type="ECO:0000256" key="3">
    <source>
        <dbReference type="SAM" id="SignalP"/>
    </source>
</evidence>
<organism evidence="4 5">
    <name type="scientific">Porites evermanni</name>
    <dbReference type="NCBI Taxonomy" id="104178"/>
    <lineage>
        <taxon>Eukaryota</taxon>
        <taxon>Metazoa</taxon>
        <taxon>Cnidaria</taxon>
        <taxon>Anthozoa</taxon>
        <taxon>Hexacorallia</taxon>
        <taxon>Scleractinia</taxon>
        <taxon>Fungiina</taxon>
        <taxon>Poritidae</taxon>
        <taxon>Porites</taxon>
    </lineage>
</organism>
<evidence type="ECO:0000256" key="1">
    <source>
        <dbReference type="SAM" id="MobiDB-lite"/>
    </source>
</evidence>
<comment type="caution">
    <text evidence="4">The sequence shown here is derived from an EMBL/GenBank/DDBJ whole genome shotgun (WGS) entry which is preliminary data.</text>
</comment>
<reference evidence="4 5" key="1">
    <citation type="submission" date="2022-05" db="EMBL/GenBank/DDBJ databases">
        <authorList>
            <consortium name="Genoscope - CEA"/>
            <person name="William W."/>
        </authorList>
    </citation>
    <scope>NUCLEOTIDE SEQUENCE [LARGE SCALE GENOMIC DNA]</scope>
</reference>